<comment type="PTM">
    <text evidence="17">Autophosphorylated.</text>
</comment>
<comment type="caution">
    <text evidence="20">The sequence shown here is derived from an EMBL/GenBank/DDBJ whole genome shotgun (WGS) entry which is preliminary data.</text>
</comment>
<evidence type="ECO:0000256" key="1">
    <source>
        <dbReference type="ARBA" id="ARBA00000085"/>
    </source>
</evidence>
<evidence type="ECO:0000256" key="8">
    <source>
        <dbReference type="ARBA" id="ARBA00022741"/>
    </source>
</evidence>
<dbReference type="EC" id="2.7.13.3" evidence="15"/>
<evidence type="ECO:0000256" key="9">
    <source>
        <dbReference type="ARBA" id="ARBA00022777"/>
    </source>
</evidence>
<dbReference type="GO" id="GO:0005737">
    <property type="term" value="C:cytoplasm"/>
    <property type="evidence" value="ECO:0007669"/>
    <property type="project" value="UniProtKB-SubCell"/>
</dbReference>
<feature type="domain" description="Histidine kinase" evidence="19">
    <location>
        <begin position="257"/>
        <end position="344"/>
    </location>
</feature>
<evidence type="ECO:0000256" key="15">
    <source>
        <dbReference type="PIRNR" id="PIRNR037432"/>
    </source>
</evidence>
<dbReference type="InterPro" id="IPR003594">
    <property type="entry name" value="HATPase_dom"/>
</dbReference>
<evidence type="ECO:0000256" key="6">
    <source>
        <dbReference type="ARBA" id="ARBA00022679"/>
    </source>
</evidence>
<gene>
    <name evidence="20" type="ORF">AL503_006350</name>
</gene>
<keyword evidence="7 16" id="KW-0479">Metal-binding</keyword>
<name>A0A2K0A5X3_STAHA</name>
<evidence type="ECO:0000313" key="21">
    <source>
        <dbReference type="Proteomes" id="UP000053523"/>
    </source>
</evidence>
<dbReference type="InterPro" id="IPR050482">
    <property type="entry name" value="Sensor_HK_TwoCompSys"/>
</dbReference>
<protein>
    <recommendedName>
        <fullName evidence="15">Sensor histidine kinase</fullName>
        <ecNumber evidence="15">2.7.13.3</ecNumber>
    </recommendedName>
</protein>
<feature type="binding site" evidence="16">
    <location>
        <position position="73"/>
    </location>
    <ligand>
        <name>[4Fe-4S] cluster</name>
        <dbReference type="ChEBI" id="CHEBI:49883"/>
    </ligand>
</feature>
<comment type="subcellular location">
    <subcellularLocation>
        <location evidence="2">Cytoplasm</location>
    </subcellularLocation>
</comment>
<keyword evidence="12 15" id="KW-0902">Two-component regulatory system</keyword>
<evidence type="ECO:0000256" key="7">
    <source>
        <dbReference type="ARBA" id="ARBA00022723"/>
    </source>
</evidence>
<evidence type="ECO:0000256" key="14">
    <source>
        <dbReference type="ARBA" id="ARBA00024827"/>
    </source>
</evidence>
<dbReference type="PIRSF" id="PIRSF037432">
    <property type="entry name" value="STHK_NreB"/>
    <property type="match status" value="1"/>
</dbReference>
<comment type="cofactor">
    <cofactor evidence="16">
        <name>[4Fe-4S] cluster</name>
        <dbReference type="ChEBI" id="CHEBI:49883"/>
    </cofactor>
    <text evidence="16">Binds 1 [4Fe-4S] cluster.</text>
</comment>
<evidence type="ECO:0000313" key="20">
    <source>
        <dbReference type="EMBL" id="PNN20425.1"/>
    </source>
</evidence>
<dbReference type="SUPFAM" id="SSF55874">
    <property type="entry name" value="ATPase domain of HSP90 chaperone/DNA topoisomerase II/histidine kinase"/>
    <property type="match status" value="1"/>
</dbReference>
<evidence type="ECO:0000256" key="17">
    <source>
        <dbReference type="PIRSR" id="PIRSR037432-51"/>
    </source>
</evidence>
<evidence type="ECO:0000256" key="4">
    <source>
        <dbReference type="ARBA" id="ARBA00022490"/>
    </source>
</evidence>
<keyword evidence="10 15" id="KW-0067">ATP-binding</keyword>
<dbReference type="GO" id="GO:0046983">
    <property type="term" value="F:protein dimerization activity"/>
    <property type="evidence" value="ECO:0007669"/>
    <property type="project" value="InterPro"/>
</dbReference>
<keyword evidence="11 16" id="KW-0408">Iron</keyword>
<dbReference type="AlphaFoldDB" id="A0A2K0A5X3"/>
<comment type="catalytic activity">
    <reaction evidence="1 15">
        <text>ATP + protein L-histidine = ADP + protein N-phospho-L-histidine.</text>
        <dbReference type="EC" id="2.7.13.3"/>
    </reaction>
</comment>
<proteinExistence type="predicted"/>
<sequence length="344" mass="39479">MLDVDNLDLENLLKKYYEKTNEKIVFVNNDGKVIAMNDTAQEIISKDNNYSAMTNAICNRCEGYSNEFALQSCINCYLDTTKPNDMNFQVFMKTVDNKIQPFTASYQCIDDEAQIYAFTLQDISPQIERQEKMYQRQMLRKTIAAQENERKRISRELHDSVVQEMLNVDVELRLLKYQQDMAQLIEKSEHIEMLMSNLINDIRNLSVELRPSSLDDLGLEAAFKSYFKQLEHNYGLNVVYQSNIQNIRFDSEIETVVYRVVQEAIFNALKYAGVYEVEVTIQQTEAGLIAEIIDRGKGFDPNLKPQGTGLGLYGMNERAELVKGTVNIETHIGKGTIITLDVPV</sequence>
<accession>A0A2K0A5X3</accession>
<dbReference type="InterPro" id="IPR004358">
    <property type="entry name" value="Sig_transdc_His_kin-like_C"/>
</dbReference>
<evidence type="ECO:0000256" key="3">
    <source>
        <dbReference type="ARBA" id="ARBA00022485"/>
    </source>
</evidence>
<dbReference type="PRINTS" id="PR00344">
    <property type="entry name" value="BCTRLSENSOR"/>
</dbReference>
<evidence type="ECO:0000256" key="12">
    <source>
        <dbReference type="ARBA" id="ARBA00023012"/>
    </source>
</evidence>
<evidence type="ECO:0000256" key="13">
    <source>
        <dbReference type="ARBA" id="ARBA00023014"/>
    </source>
</evidence>
<reference evidence="20 21" key="1">
    <citation type="submission" date="2017-12" db="EMBL/GenBank/DDBJ databases">
        <title>FDA dAtabase for Regulatory Grade micrObial Sequences (FDA-ARGOS): Supporting development and validation of Infectious Disease Dx tests.</title>
        <authorList>
            <person name="Hoffmann M."/>
            <person name="Allard M."/>
            <person name="Evans P."/>
            <person name="Brown E."/>
            <person name="Tallon L."/>
            <person name="Sadzewicz L."/>
            <person name="Sengamalay N."/>
            <person name="Ott S."/>
            <person name="Godinez A."/>
            <person name="Nagaraj S."/>
            <person name="Vavikolanu K."/>
            <person name="Aluvathingal J."/>
            <person name="Nadendla S."/>
            <person name="Sichtig H."/>
        </authorList>
    </citation>
    <scope>NUCLEOTIDE SEQUENCE [LARGE SCALE GENOMIC DNA]</scope>
    <source>
        <strain evidence="20 21">FDAARGOS_148</strain>
    </source>
</reference>
<dbReference type="GO" id="GO:0005524">
    <property type="term" value="F:ATP binding"/>
    <property type="evidence" value="ECO:0007669"/>
    <property type="project" value="UniProtKB-KW"/>
</dbReference>
<dbReference type="Gene3D" id="3.30.565.10">
    <property type="entry name" value="Histidine kinase-like ATPase, C-terminal domain"/>
    <property type="match status" value="1"/>
</dbReference>
<evidence type="ECO:0000256" key="11">
    <source>
        <dbReference type="ARBA" id="ARBA00023004"/>
    </source>
</evidence>
<evidence type="ECO:0000256" key="16">
    <source>
        <dbReference type="PIRSR" id="PIRSR037432-50"/>
    </source>
</evidence>
<evidence type="ECO:0000256" key="2">
    <source>
        <dbReference type="ARBA" id="ARBA00004496"/>
    </source>
</evidence>
<dbReference type="Pfam" id="PF02518">
    <property type="entry name" value="HATPase_c"/>
    <property type="match status" value="1"/>
</dbReference>
<dbReference type="EMBL" id="LORN02000015">
    <property type="protein sequence ID" value="PNN20425.1"/>
    <property type="molecule type" value="Genomic_DNA"/>
</dbReference>
<evidence type="ECO:0000256" key="10">
    <source>
        <dbReference type="ARBA" id="ARBA00022840"/>
    </source>
</evidence>
<dbReference type="Pfam" id="PF07730">
    <property type="entry name" value="HisKA_3"/>
    <property type="match status" value="1"/>
</dbReference>
<dbReference type="GO" id="GO:0051539">
    <property type="term" value="F:4 iron, 4 sulfur cluster binding"/>
    <property type="evidence" value="ECO:0007669"/>
    <property type="project" value="UniProtKB-KW"/>
</dbReference>
<organism evidence="20 21">
    <name type="scientific">Staphylococcus haemolyticus</name>
    <dbReference type="NCBI Taxonomy" id="1283"/>
    <lineage>
        <taxon>Bacteria</taxon>
        <taxon>Bacillati</taxon>
        <taxon>Bacillota</taxon>
        <taxon>Bacilli</taxon>
        <taxon>Bacillales</taxon>
        <taxon>Staphylococcaceae</taxon>
        <taxon>Staphylococcus</taxon>
    </lineage>
</organism>
<keyword evidence="8 15" id="KW-0547">Nucleotide-binding</keyword>
<dbReference type="PROSITE" id="PS50109">
    <property type="entry name" value="HIS_KIN"/>
    <property type="match status" value="1"/>
</dbReference>
<dbReference type="GO" id="GO:0016020">
    <property type="term" value="C:membrane"/>
    <property type="evidence" value="ECO:0007669"/>
    <property type="project" value="InterPro"/>
</dbReference>
<keyword evidence="5 17" id="KW-0597">Phosphoprotein</keyword>
<dbReference type="GO" id="GO:0000155">
    <property type="term" value="F:phosphorelay sensor kinase activity"/>
    <property type="evidence" value="ECO:0007669"/>
    <property type="project" value="InterPro"/>
</dbReference>
<keyword evidence="3 16" id="KW-0004">4Fe-4S</keyword>
<feature type="coiled-coil region" evidence="18">
    <location>
        <begin position="136"/>
        <end position="187"/>
    </location>
</feature>
<feature type="modified residue" description="Phosphohistidine; by autocatalysis" evidence="17">
    <location>
        <position position="158"/>
    </location>
</feature>
<dbReference type="CDD" id="cd16917">
    <property type="entry name" value="HATPase_UhpB-NarQ-NarX-like"/>
    <property type="match status" value="1"/>
</dbReference>
<feature type="binding site" evidence="16">
    <location>
        <position position="58"/>
    </location>
    <ligand>
        <name>[4Fe-4S] cluster</name>
        <dbReference type="ChEBI" id="CHEBI:49883"/>
    </ligand>
</feature>
<evidence type="ECO:0000256" key="18">
    <source>
        <dbReference type="SAM" id="Coils"/>
    </source>
</evidence>
<keyword evidence="18" id="KW-0175">Coiled coil</keyword>
<dbReference type="InterPro" id="IPR005467">
    <property type="entry name" value="His_kinase_dom"/>
</dbReference>
<keyword evidence="4" id="KW-0963">Cytoplasm</keyword>
<dbReference type="SMART" id="SM00387">
    <property type="entry name" value="HATPase_c"/>
    <property type="match status" value="1"/>
</dbReference>
<evidence type="ECO:0000259" key="19">
    <source>
        <dbReference type="PROSITE" id="PS50109"/>
    </source>
</evidence>
<dbReference type="Proteomes" id="UP000053523">
    <property type="component" value="Unassembled WGS sequence"/>
</dbReference>
<dbReference type="GO" id="GO:0005506">
    <property type="term" value="F:iron ion binding"/>
    <property type="evidence" value="ECO:0007669"/>
    <property type="project" value="InterPro"/>
</dbReference>
<evidence type="ECO:0000256" key="5">
    <source>
        <dbReference type="ARBA" id="ARBA00022553"/>
    </source>
</evidence>
<comment type="function">
    <text evidence="14">Member of the two-component regulatory system NreB/NreC involved in the control of dissimilatory nitrate/nitrite reduction in response to oxygen. NreB functions as a direct oxygen sensor histidine kinase which is autophosphorylated, in the absence of oxygen, probably at the conserved histidine residue, and transfers its phosphate group probably to a conserved aspartate residue of NreC. NreB/NreC activates the expression of the nitrate (narGHJI) and nitrite (nir) reductase operons, as well as the putative nitrate transporter gene narT.</text>
</comment>
<keyword evidence="9 15" id="KW-0418">Kinase</keyword>
<dbReference type="PANTHER" id="PTHR24421">
    <property type="entry name" value="NITRATE/NITRITE SENSOR PROTEIN NARX-RELATED"/>
    <property type="match status" value="1"/>
</dbReference>
<dbReference type="InterPro" id="IPR017203">
    <property type="entry name" value="Sig_transdc_His_kinase_NreB"/>
</dbReference>
<keyword evidence="6 15" id="KW-0808">Transferase</keyword>
<feature type="binding site" evidence="16">
    <location>
        <position position="76"/>
    </location>
    <ligand>
        <name>[4Fe-4S] cluster</name>
        <dbReference type="ChEBI" id="CHEBI:49883"/>
    </ligand>
</feature>
<dbReference type="RefSeq" id="WP_145426001.1">
    <property type="nucleotide sequence ID" value="NZ_VEGW01000002.1"/>
</dbReference>
<dbReference type="InterPro" id="IPR036890">
    <property type="entry name" value="HATPase_C_sf"/>
</dbReference>
<dbReference type="Gene3D" id="1.20.5.1930">
    <property type="match status" value="1"/>
</dbReference>
<dbReference type="InterPro" id="IPR011712">
    <property type="entry name" value="Sig_transdc_His_kin_sub3_dim/P"/>
</dbReference>
<feature type="binding site" evidence="16">
    <location>
        <position position="61"/>
    </location>
    <ligand>
        <name>[4Fe-4S] cluster</name>
        <dbReference type="ChEBI" id="CHEBI:49883"/>
    </ligand>
</feature>
<dbReference type="PANTHER" id="PTHR24421:SF10">
    <property type="entry name" value="NITRATE_NITRITE SENSOR PROTEIN NARQ"/>
    <property type="match status" value="1"/>
</dbReference>
<keyword evidence="13 16" id="KW-0411">Iron-sulfur</keyword>